<gene>
    <name evidence="2" type="ORF">ARMSODRAFT_1084755</name>
</gene>
<evidence type="ECO:0000313" key="2">
    <source>
        <dbReference type="EMBL" id="PBK69436.1"/>
    </source>
</evidence>
<proteinExistence type="predicted"/>
<protein>
    <submittedName>
        <fullName evidence="2">Uncharacterized protein</fullName>
    </submittedName>
</protein>
<evidence type="ECO:0000313" key="3">
    <source>
        <dbReference type="Proteomes" id="UP000218334"/>
    </source>
</evidence>
<reference evidence="3" key="1">
    <citation type="journal article" date="2017" name="Nat. Ecol. Evol.">
        <title>Genome expansion and lineage-specific genetic innovations in the forest pathogenic fungi Armillaria.</title>
        <authorList>
            <person name="Sipos G."/>
            <person name="Prasanna A.N."/>
            <person name="Walter M.C."/>
            <person name="O'Connor E."/>
            <person name="Balint B."/>
            <person name="Krizsan K."/>
            <person name="Kiss B."/>
            <person name="Hess J."/>
            <person name="Varga T."/>
            <person name="Slot J."/>
            <person name="Riley R."/>
            <person name="Boka B."/>
            <person name="Rigling D."/>
            <person name="Barry K."/>
            <person name="Lee J."/>
            <person name="Mihaltcheva S."/>
            <person name="LaButti K."/>
            <person name="Lipzen A."/>
            <person name="Waldron R."/>
            <person name="Moloney N.M."/>
            <person name="Sperisen C."/>
            <person name="Kredics L."/>
            <person name="Vagvoelgyi C."/>
            <person name="Patrignani A."/>
            <person name="Fitzpatrick D."/>
            <person name="Nagy I."/>
            <person name="Doyle S."/>
            <person name="Anderson J.B."/>
            <person name="Grigoriev I.V."/>
            <person name="Gueldener U."/>
            <person name="Muensterkoetter M."/>
            <person name="Nagy L.G."/>
        </authorList>
    </citation>
    <scope>NUCLEOTIDE SEQUENCE [LARGE SCALE GENOMIC DNA]</scope>
    <source>
        <strain evidence="3">28-4</strain>
    </source>
</reference>
<evidence type="ECO:0000256" key="1">
    <source>
        <dbReference type="SAM" id="Phobius"/>
    </source>
</evidence>
<keyword evidence="1" id="KW-0472">Membrane</keyword>
<dbReference type="EMBL" id="KZ293429">
    <property type="protein sequence ID" value="PBK69436.1"/>
    <property type="molecule type" value="Genomic_DNA"/>
</dbReference>
<sequence length="106" mass="11703">MPRIYSPTAQATIPPTSRLHVYLPLACPHFRYFGFLFILGGFSAFALIYLRCLPPSSSSYCNSTPGILSKFLTSPFIENSSEQHSYFTEGNCITAADSAVITSFHL</sequence>
<keyword evidence="1" id="KW-1133">Transmembrane helix</keyword>
<name>A0A2H3C2B3_9AGAR</name>
<dbReference type="AlphaFoldDB" id="A0A2H3C2B3"/>
<keyword evidence="1" id="KW-0812">Transmembrane</keyword>
<dbReference type="Proteomes" id="UP000218334">
    <property type="component" value="Unassembled WGS sequence"/>
</dbReference>
<feature type="transmembrane region" description="Helical" evidence="1">
    <location>
        <begin position="32"/>
        <end position="50"/>
    </location>
</feature>
<organism evidence="2 3">
    <name type="scientific">Armillaria solidipes</name>
    <dbReference type="NCBI Taxonomy" id="1076256"/>
    <lineage>
        <taxon>Eukaryota</taxon>
        <taxon>Fungi</taxon>
        <taxon>Dikarya</taxon>
        <taxon>Basidiomycota</taxon>
        <taxon>Agaricomycotina</taxon>
        <taxon>Agaricomycetes</taxon>
        <taxon>Agaricomycetidae</taxon>
        <taxon>Agaricales</taxon>
        <taxon>Marasmiineae</taxon>
        <taxon>Physalacriaceae</taxon>
        <taxon>Armillaria</taxon>
    </lineage>
</organism>
<keyword evidence="3" id="KW-1185">Reference proteome</keyword>
<accession>A0A2H3C2B3</accession>